<comment type="caution">
    <text evidence="1">The sequence shown here is derived from an EMBL/GenBank/DDBJ whole genome shotgun (WGS) entry which is preliminary data.</text>
</comment>
<reference evidence="1 2" key="1">
    <citation type="submission" date="2023-06" db="EMBL/GenBank/DDBJ databases">
        <authorList>
            <person name="Feng G."/>
            <person name="Li J."/>
            <person name="Zhu H."/>
        </authorList>
    </citation>
    <scope>NUCLEOTIDE SEQUENCE [LARGE SCALE GENOMIC DNA]</scope>
    <source>
        <strain evidence="1 2">RHCKG28</strain>
    </source>
</reference>
<evidence type="ECO:0000313" key="1">
    <source>
        <dbReference type="EMBL" id="MDM7892812.1"/>
    </source>
</evidence>
<proteinExistence type="predicted"/>
<sequence>MGWLRRVLGGAYDDRDRKQQLRRYVAAAERLVAFLDEHGDERAAGIRERAGFARELLEHGWTRDDLLALAQPVHPPWPAGKARDSGAVAPDHADEGDRLYARVVDVAFELRAIGE</sequence>
<name>A0ABT7TT74_9MICO</name>
<dbReference type="RefSeq" id="WP_289474807.1">
    <property type="nucleotide sequence ID" value="NZ_JAUCMN010000011.1"/>
</dbReference>
<dbReference type="EMBL" id="JAUCMN010000011">
    <property type="protein sequence ID" value="MDM7892812.1"/>
    <property type="molecule type" value="Genomic_DNA"/>
</dbReference>
<gene>
    <name evidence="1" type="ORF">QUG93_14055</name>
</gene>
<accession>A0ABT7TT74</accession>
<dbReference type="Proteomes" id="UP001236404">
    <property type="component" value="Unassembled WGS sequence"/>
</dbReference>
<organism evidence="1 2">
    <name type="scientific">Curtobacterium caseinilyticum</name>
    <dbReference type="NCBI Taxonomy" id="3055137"/>
    <lineage>
        <taxon>Bacteria</taxon>
        <taxon>Bacillati</taxon>
        <taxon>Actinomycetota</taxon>
        <taxon>Actinomycetes</taxon>
        <taxon>Micrococcales</taxon>
        <taxon>Microbacteriaceae</taxon>
        <taxon>Curtobacterium</taxon>
    </lineage>
</organism>
<protein>
    <submittedName>
        <fullName evidence="1">Uncharacterized protein</fullName>
    </submittedName>
</protein>
<keyword evidence="2" id="KW-1185">Reference proteome</keyword>
<evidence type="ECO:0000313" key="2">
    <source>
        <dbReference type="Proteomes" id="UP001236404"/>
    </source>
</evidence>